<sequence>MATINIVLSAYPGHRVREVGCSWTSIGIGGNTPTRRLAVQGLGGITEAVSAFGRDVLAANPEASFAISVTMASGQRKPRGFDDAERAGTFGQHAHLRDEVGEEVNYRKLASPTVSAPTPAPVPA</sequence>
<evidence type="ECO:0000313" key="1">
    <source>
        <dbReference type="EMBL" id="APT60291.1"/>
    </source>
</evidence>
<protein>
    <submittedName>
        <fullName evidence="1">Uncharacterized protein</fullName>
    </submittedName>
</protein>
<dbReference type="Proteomes" id="UP000185494">
    <property type="component" value="Chromosome 1"/>
</dbReference>
<dbReference type="KEGG" id="rgi:RGI145_23465"/>
<dbReference type="EMBL" id="CP015585">
    <property type="protein sequence ID" value="APT60291.1"/>
    <property type="molecule type" value="Genomic_DNA"/>
</dbReference>
<evidence type="ECO:0000313" key="2">
    <source>
        <dbReference type="Proteomes" id="UP000185494"/>
    </source>
</evidence>
<dbReference type="AlphaFoldDB" id="A0A1L7ANE8"/>
<accession>A0A1L7ANE8</accession>
<dbReference type="RefSeq" id="WP_075800990.1">
    <property type="nucleotide sequence ID" value="NZ_CP015585.1"/>
</dbReference>
<organism evidence="1 2">
    <name type="scientific">Roseomonas gilardii</name>
    <dbReference type="NCBI Taxonomy" id="257708"/>
    <lineage>
        <taxon>Bacteria</taxon>
        <taxon>Pseudomonadati</taxon>
        <taxon>Pseudomonadota</taxon>
        <taxon>Alphaproteobacteria</taxon>
        <taxon>Acetobacterales</taxon>
        <taxon>Roseomonadaceae</taxon>
        <taxon>Roseomonas</taxon>
    </lineage>
</organism>
<proteinExistence type="predicted"/>
<name>A0A1L7ANE8_9PROT</name>
<reference evidence="1 2" key="1">
    <citation type="submission" date="2016-05" db="EMBL/GenBank/DDBJ databases">
        <title>Complete Genome and Methylome Analysis of Psychrotrophic Bacterial Isolates from Antarctic Lake Untersee.</title>
        <authorList>
            <person name="Fomenkov A."/>
            <person name="Akimov V.N."/>
            <person name="Vasilyeva L.V."/>
            <person name="Andersen D."/>
            <person name="Vincze T."/>
            <person name="Roberts R.J."/>
        </authorList>
    </citation>
    <scope>NUCLEOTIDE SEQUENCE [LARGE SCALE GENOMIC DNA]</scope>
    <source>
        <strain evidence="1 2">U14-5</strain>
        <plasmid evidence="2">Plasmid 1</plasmid>
    </source>
</reference>
<gene>
    <name evidence="1" type="ORF">RGI145_23465</name>
</gene>
<geneLocation type="plasmid" evidence="1 2">
    <name>1</name>
</geneLocation>
<keyword evidence="1" id="KW-0614">Plasmid</keyword>